<dbReference type="InterPro" id="IPR036890">
    <property type="entry name" value="HATPase_C_sf"/>
</dbReference>
<dbReference type="GO" id="GO:0000155">
    <property type="term" value="F:phosphorelay sensor kinase activity"/>
    <property type="evidence" value="ECO:0007669"/>
    <property type="project" value="InterPro"/>
</dbReference>
<keyword evidence="8" id="KW-1185">Reference proteome</keyword>
<dbReference type="CDD" id="cd00075">
    <property type="entry name" value="HATPase"/>
    <property type="match status" value="1"/>
</dbReference>
<dbReference type="SMART" id="SM00388">
    <property type="entry name" value="HisKA"/>
    <property type="match status" value="1"/>
</dbReference>
<dbReference type="SMART" id="SM00028">
    <property type="entry name" value="TPR"/>
    <property type="match status" value="6"/>
</dbReference>
<feature type="transmembrane region" description="Helical" evidence="5">
    <location>
        <begin position="385"/>
        <end position="405"/>
    </location>
</feature>
<dbReference type="PANTHER" id="PTHR43547">
    <property type="entry name" value="TWO-COMPONENT HISTIDINE KINASE"/>
    <property type="match status" value="1"/>
</dbReference>
<feature type="domain" description="Histidine kinase" evidence="6">
    <location>
        <begin position="433"/>
        <end position="652"/>
    </location>
</feature>
<keyword evidence="5" id="KW-1133">Transmembrane helix</keyword>
<dbReference type="InterPro" id="IPR005467">
    <property type="entry name" value="His_kinase_dom"/>
</dbReference>
<keyword evidence="5" id="KW-0812">Transmembrane</keyword>
<comment type="catalytic activity">
    <reaction evidence="1">
        <text>ATP + protein L-histidine = ADP + protein N-phospho-L-histidine.</text>
        <dbReference type="EC" id="2.7.13.3"/>
    </reaction>
</comment>
<keyword evidence="7" id="KW-0418">Kinase</keyword>
<dbReference type="Gene3D" id="3.30.565.10">
    <property type="entry name" value="Histidine kinase-like ATPase, C-terminal domain"/>
    <property type="match status" value="1"/>
</dbReference>
<evidence type="ECO:0000256" key="1">
    <source>
        <dbReference type="ARBA" id="ARBA00000085"/>
    </source>
</evidence>
<sequence>MVDAEQVRSRLRDSGQHGDVLGRLLVELSWRYRVATEFELATERAREAIDLGKQTGDAKLEADGYNALGGVNWRRGDFSLVWEHWLRALRLRESVDDQAGMAASYSNLGLLLDSEGDFPGALEYYHRALSIDREIGSPPLEIAATINNIGSVHEQLGEPEVALRHHEESLAIRLELGDRRAIGTSYNNLGASLVDMGRWEEARKMLHQALELREAIEDLPGQASTLGELAKLERLVGRVNVARDFAARGLTLYQKIEEPWGQADVSNQWGEIELAAGKPSEALSHFDEAKLYAEQIGAPLLLADQWDGRARAWEALSQWEDAVIALREHATLREKITGDSARRRIELLEIRHETQRKELEVGRLTAANQQAEGALRQVRFERRTMIGGLAALVVFLLALAVAYRWQHKVTAELSAAHHNLQELSAQKDRFLQIVAHDLRSPLGNIRWLSGLLREPQTTGEELVKTAGMIDQVAEQLIDTTDKLLDVSRIEAGSVELTLTKFDLSDLVSQTAARWTRIAEGKGQQLRWLSGGLSAVVHNDAGLVQQVLDNLISNAIKFTPINGEVSIGLEGANGSWCVRVTDSGPGIPDAAREHLFSQFSRVGNVPTAGEDSHGLGLAIASGLAEVLGGKLGLAKSTSNLKGACFEFCLPVETDRN</sequence>
<evidence type="ECO:0000256" key="5">
    <source>
        <dbReference type="SAM" id="Phobius"/>
    </source>
</evidence>
<dbReference type="InterPro" id="IPR011990">
    <property type="entry name" value="TPR-like_helical_dom_sf"/>
</dbReference>
<evidence type="ECO:0000313" key="7">
    <source>
        <dbReference type="EMBL" id="WED67509.1"/>
    </source>
</evidence>
<dbReference type="InterPro" id="IPR003594">
    <property type="entry name" value="HATPase_dom"/>
</dbReference>
<dbReference type="SUPFAM" id="SSF48452">
    <property type="entry name" value="TPR-like"/>
    <property type="match status" value="3"/>
</dbReference>
<dbReference type="Gene3D" id="1.25.40.10">
    <property type="entry name" value="Tetratricopeptide repeat domain"/>
    <property type="match status" value="2"/>
</dbReference>
<dbReference type="PROSITE" id="PS50293">
    <property type="entry name" value="TPR_REGION"/>
    <property type="match status" value="1"/>
</dbReference>
<dbReference type="RefSeq" id="WP_330928983.1">
    <property type="nucleotide sequence ID" value="NZ_CP119075.1"/>
</dbReference>
<dbReference type="SUPFAM" id="SSF47384">
    <property type="entry name" value="Homodimeric domain of signal transducing histidine kinase"/>
    <property type="match status" value="1"/>
</dbReference>
<proteinExistence type="predicted"/>
<name>A0AAF0CSX4_9BACT</name>
<dbReference type="Pfam" id="PF02518">
    <property type="entry name" value="HATPase_c"/>
    <property type="match status" value="1"/>
</dbReference>
<accession>A0AAF0CSX4</accession>
<keyword evidence="7" id="KW-0808">Transferase</keyword>
<keyword evidence="3" id="KW-0597">Phosphoprotein</keyword>
<evidence type="ECO:0000256" key="3">
    <source>
        <dbReference type="ARBA" id="ARBA00022553"/>
    </source>
</evidence>
<dbReference type="InterPro" id="IPR019734">
    <property type="entry name" value="TPR_rpt"/>
</dbReference>
<dbReference type="EC" id="2.7.13.3" evidence="2"/>
<keyword evidence="4" id="KW-0802">TPR repeat</keyword>
<dbReference type="InterPro" id="IPR004358">
    <property type="entry name" value="Sig_transdc_His_kin-like_C"/>
</dbReference>
<dbReference type="EMBL" id="CP119075">
    <property type="protein sequence ID" value="WED67509.1"/>
    <property type="molecule type" value="Genomic_DNA"/>
</dbReference>
<dbReference type="Proteomes" id="UP001218638">
    <property type="component" value="Chromosome"/>
</dbReference>
<dbReference type="InterPro" id="IPR003661">
    <property type="entry name" value="HisK_dim/P_dom"/>
</dbReference>
<dbReference type="KEGG" id="slom:PXH66_07345"/>
<dbReference type="PROSITE" id="PS50005">
    <property type="entry name" value="TPR"/>
    <property type="match status" value="2"/>
</dbReference>
<dbReference type="CDD" id="cd00082">
    <property type="entry name" value="HisKA"/>
    <property type="match status" value="1"/>
</dbReference>
<dbReference type="InterPro" id="IPR036097">
    <property type="entry name" value="HisK_dim/P_sf"/>
</dbReference>
<dbReference type="SMART" id="SM00387">
    <property type="entry name" value="HATPase_c"/>
    <property type="match status" value="1"/>
</dbReference>
<dbReference type="Pfam" id="PF13424">
    <property type="entry name" value="TPR_12"/>
    <property type="match status" value="2"/>
</dbReference>
<evidence type="ECO:0000256" key="4">
    <source>
        <dbReference type="PROSITE-ProRule" id="PRU00339"/>
    </source>
</evidence>
<keyword evidence="5" id="KW-0472">Membrane</keyword>
<reference evidence="7" key="1">
    <citation type="submission" date="2023-03" db="EMBL/GenBank/DDBJ databases">
        <title>Lomoglobus Profundus gen. nov., sp. nov., a novel member of the phylum Verrucomicrobia, isolated from deep-marine sediment of South China Sea.</title>
        <authorList>
            <person name="Ahmad T."/>
            <person name="Ishaq S.E."/>
            <person name="Wang F."/>
        </authorList>
    </citation>
    <scope>NUCLEOTIDE SEQUENCE</scope>
    <source>
        <strain evidence="7">LMO-M01</strain>
    </source>
</reference>
<dbReference type="PRINTS" id="PR00344">
    <property type="entry name" value="BCTRLSENSOR"/>
</dbReference>
<dbReference type="Gene3D" id="1.10.287.130">
    <property type="match status" value="1"/>
</dbReference>
<evidence type="ECO:0000256" key="2">
    <source>
        <dbReference type="ARBA" id="ARBA00012438"/>
    </source>
</evidence>
<dbReference type="PROSITE" id="PS50109">
    <property type="entry name" value="HIS_KIN"/>
    <property type="match status" value="1"/>
</dbReference>
<dbReference type="Pfam" id="PF00512">
    <property type="entry name" value="HisKA"/>
    <property type="match status" value="1"/>
</dbReference>
<evidence type="ECO:0000313" key="8">
    <source>
        <dbReference type="Proteomes" id="UP001218638"/>
    </source>
</evidence>
<evidence type="ECO:0000259" key="6">
    <source>
        <dbReference type="PROSITE" id="PS50109"/>
    </source>
</evidence>
<dbReference type="PANTHER" id="PTHR43547:SF2">
    <property type="entry name" value="HYBRID SIGNAL TRANSDUCTION HISTIDINE KINASE C"/>
    <property type="match status" value="1"/>
</dbReference>
<feature type="repeat" description="TPR" evidence="4">
    <location>
        <begin position="183"/>
        <end position="216"/>
    </location>
</feature>
<gene>
    <name evidence="7" type="ORF">PXH66_07345</name>
</gene>
<feature type="repeat" description="TPR" evidence="4">
    <location>
        <begin position="102"/>
        <end position="135"/>
    </location>
</feature>
<organism evidence="7 8">
    <name type="scientific">Synoicihabitans lomoniglobus</name>
    <dbReference type="NCBI Taxonomy" id="2909285"/>
    <lineage>
        <taxon>Bacteria</taxon>
        <taxon>Pseudomonadati</taxon>
        <taxon>Verrucomicrobiota</taxon>
        <taxon>Opitutia</taxon>
        <taxon>Opitutales</taxon>
        <taxon>Opitutaceae</taxon>
        <taxon>Synoicihabitans</taxon>
    </lineage>
</organism>
<dbReference type="SUPFAM" id="SSF55874">
    <property type="entry name" value="ATPase domain of HSP90 chaperone/DNA topoisomerase II/histidine kinase"/>
    <property type="match status" value="1"/>
</dbReference>
<dbReference type="AlphaFoldDB" id="A0AAF0CSX4"/>
<protein>
    <recommendedName>
        <fullName evidence="2">histidine kinase</fullName>
        <ecNumber evidence="2">2.7.13.3</ecNumber>
    </recommendedName>
</protein>